<comment type="caution">
    <text evidence="1">The sequence shown here is derived from an EMBL/GenBank/DDBJ whole genome shotgun (WGS) entry which is preliminary data.</text>
</comment>
<sequence>MACLQILIGLIVSKIEKVHDYIQIVFSDGATLSIFNSYVYDCGSVLDIEGMKVKSVEEVCDEVSITFSDGSSISIGLKDNDYNGPEAMILKQEGKSPIVWS</sequence>
<dbReference type="AlphaFoldDB" id="A0A1E5IWJ8"/>
<gene>
    <name evidence="1" type="ORF">BEL05_12195</name>
</gene>
<evidence type="ECO:0000313" key="2">
    <source>
        <dbReference type="Proteomes" id="UP000095230"/>
    </source>
</evidence>
<protein>
    <submittedName>
        <fullName evidence="1">Uncharacterized protein</fullName>
    </submittedName>
</protein>
<dbReference type="EMBL" id="MCBT01000013">
    <property type="protein sequence ID" value="OEG74930.1"/>
    <property type="molecule type" value="Genomic_DNA"/>
</dbReference>
<name>A0A1E5IWJ8_SHECO</name>
<dbReference type="RefSeq" id="WP_028764137.1">
    <property type="nucleotide sequence ID" value="NZ_MCBT01000013.1"/>
</dbReference>
<reference evidence="1 2" key="1">
    <citation type="submission" date="2016-07" db="EMBL/GenBank/DDBJ databases">
        <title>Whole-genome of two Shewanella species isolated from a digestive organ of sea cucumber Apostichopus japonicus Selenka 1867.</title>
        <authorList>
            <person name="Hong H.-H."/>
            <person name="Choi H."/>
            <person name="Cheon S."/>
            <person name="Oh J.-S."/>
            <person name="Lee H.-G."/>
            <person name="Park C."/>
        </authorList>
    </citation>
    <scope>NUCLEOTIDE SEQUENCE [LARGE SCALE GENOMIC DNA]</scope>
    <source>
        <strain evidence="1 2">CSB03KR</strain>
    </source>
</reference>
<organism evidence="1 2">
    <name type="scientific">Shewanella colwelliana</name>
    <name type="common">Alteromonas colwelliana</name>
    <dbReference type="NCBI Taxonomy" id="23"/>
    <lineage>
        <taxon>Bacteria</taxon>
        <taxon>Pseudomonadati</taxon>
        <taxon>Pseudomonadota</taxon>
        <taxon>Gammaproteobacteria</taxon>
        <taxon>Alteromonadales</taxon>
        <taxon>Shewanellaceae</taxon>
        <taxon>Shewanella</taxon>
    </lineage>
</organism>
<accession>A0A1E5IWJ8</accession>
<dbReference type="OrthoDB" id="6974928at2"/>
<dbReference type="Proteomes" id="UP000095230">
    <property type="component" value="Unassembled WGS sequence"/>
</dbReference>
<proteinExistence type="predicted"/>
<evidence type="ECO:0000313" key="1">
    <source>
        <dbReference type="EMBL" id="OEG74930.1"/>
    </source>
</evidence>